<evidence type="ECO:0000256" key="11">
    <source>
        <dbReference type="SAM" id="Phobius"/>
    </source>
</evidence>
<keyword evidence="8 11" id="KW-1133">Transmembrane helix</keyword>
<comment type="catalytic activity">
    <reaction evidence="1">
        <text>ATP + protein L-histidine = ADP + protein N-phospho-L-histidine.</text>
        <dbReference type="EC" id="2.7.13.3"/>
    </reaction>
</comment>
<evidence type="ECO:0000256" key="6">
    <source>
        <dbReference type="ARBA" id="ARBA00022692"/>
    </source>
</evidence>
<evidence type="ECO:0000256" key="7">
    <source>
        <dbReference type="ARBA" id="ARBA00022777"/>
    </source>
</evidence>
<sequence length="334" mass="37864">MNFVDFLKDKAFSVLFVVLSSLFAVVLMNMLGVGAYAAGFITGLFLLGQAAALGMEYFQKKTFYNELFQHLEKLDKKYLLSELLDEPSFLEGKLLYEVEKTTNKAMNDEIARYRLASREYREYIETWVHEVKTPISSSKLIIENNRNKITLNLNEELSKIENYVEQALFYSRSNSVEKDYVIKQTTLKELVNSSLKKYSALLIESKVHVETSALDKTVFTDVKWTDFMIGQILMNSIKYRKGNPFLKICGLQNENSVTLIIEDNGIGIPKKDLGRVFEKGFTGENGRKIAKSTGIGLYLCKKLCDKLNLGISIASNEGAGTMVSLVFPKSNMYL</sequence>
<dbReference type="PANTHER" id="PTHR45453">
    <property type="entry name" value="PHOSPHATE REGULON SENSOR PROTEIN PHOR"/>
    <property type="match status" value="1"/>
</dbReference>
<dbReference type="RefSeq" id="WP_135656518.1">
    <property type="nucleotide sequence ID" value="NZ_SRMQ01000001.1"/>
</dbReference>
<reference evidence="13 14" key="1">
    <citation type="submission" date="2019-04" db="EMBL/GenBank/DDBJ databases">
        <authorList>
            <person name="Poehlein A."/>
            <person name="Bengelsdorf F.R."/>
            <person name="Duerre P."/>
            <person name="Daniel R."/>
        </authorList>
    </citation>
    <scope>NUCLEOTIDE SEQUENCE [LARGE SCALE GENOMIC DNA]</scope>
    <source>
        <strain evidence="13 14">BS-1</strain>
    </source>
</reference>
<dbReference type="EMBL" id="SRMQ01000001">
    <property type="protein sequence ID" value="TGJ77658.1"/>
    <property type="molecule type" value="Genomic_DNA"/>
</dbReference>
<dbReference type="GO" id="GO:0004721">
    <property type="term" value="F:phosphoprotein phosphatase activity"/>
    <property type="evidence" value="ECO:0007669"/>
    <property type="project" value="TreeGrafter"/>
</dbReference>
<dbReference type="SMART" id="SM00387">
    <property type="entry name" value="HATPase_c"/>
    <property type="match status" value="1"/>
</dbReference>
<keyword evidence="6 11" id="KW-0812">Transmembrane</keyword>
<keyword evidence="7 13" id="KW-0418">Kinase</keyword>
<evidence type="ECO:0000313" key="14">
    <source>
        <dbReference type="Proteomes" id="UP000297714"/>
    </source>
</evidence>
<evidence type="ECO:0000256" key="9">
    <source>
        <dbReference type="ARBA" id="ARBA00023012"/>
    </source>
</evidence>
<evidence type="ECO:0000256" key="2">
    <source>
        <dbReference type="ARBA" id="ARBA00004651"/>
    </source>
</evidence>
<protein>
    <recommendedName>
        <fullName evidence="3">histidine kinase</fullName>
        <ecNumber evidence="3">2.7.13.3</ecNumber>
    </recommendedName>
</protein>
<evidence type="ECO:0000313" key="13">
    <source>
        <dbReference type="EMBL" id="TGJ77658.1"/>
    </source>
</evidence>
<dbReference type="AlphaFoldDB" id="A0A4Z0YCI4"/>
<keyword evidence="9" id="KW-0902">Two-component regulatory system</keyword>
<keyword evidence="10 11" id="KW-0472">Membrane</keyword>
<dbReference type="SUPFAM" id="SSF55874">
    <property type="entry name" value="ATPase domain of HSP90 chaperone/DNA topoisomerase II/histidine kinase"/>
    <property type="match status" value="1"/>
</dbReference>
<keyword evidence="4" id="KW-1003">Cell membrane</keyword>
<dbReference type="PANTHER" id="PTHR45453:SF2">
    <property type="entry name" value="HISTIDINE KINASE"/>
    <property type="match status" value="1"/>
</dbReference>
<organism evidence="13 14">
    <name type="scientific">Caproiciproducens galactitolivorans</name>
    <dbReference type="NCBI Taxonomy" id="642589"/>
    <lineage>
        <taxon>Bacteria</taxon>
        <taxon>Bacillati</taxon>
        <taxon>Bacillota</taxon>
        <taxon>Clostridia</taxon>
        <taxon>Eubacteriales</taxon>
        <taxon>Acutalibacteraceae</taxon>
        <taxon>Caproiciproducens</taxon>
    </lineage>
</organism>
<dbReference type="InterPro" id="IPR036890">
    <property type="entry name" value="HATPase_C_sf"/>
</dbReference>
<proteinExistence type="predicted"/>
<feature type="domain" description="Histidine kinase" evidence="12">
    <location>
        <begin position="126"/>
        <end position="331"/>
    </location>
</feature>
<evidence type="ECO:0000256" key="3">
    <source>
        <dbReference type="ARBA" id="ARBA00012438"/>
    </source>
</evidence>
<dbReference type="GO" id="GO:0016036">
    <property type="term" value="P:cellular response to phosphate starvation"/>
    <property type="evidence" value="ECO:0007669"/>
    <property type="project" value="TreeGrafter"/>
</dbReference>
<dbReference type="PRINTS" id="PR00344">
    <property type="entry name" value="BCTRLSENSOR"/>
</dbReference>
<dbReference type="InterPro" id="IPR050351">
    <property type="entry name" value="BphY/WalK/GraS-like"/>
</dbReference>
<evidence type="ECO:0000256" key="1">
    <source>
        <dbReference type="ARBA" id="ARBA00000085"/>
    </source>
</evidence>
<evidence type="ECO:0000256" key="4">
    <source>
        <dbReference type="ARBA" id="ARBA00022475"/>
    </source>
</evidence>
<feature type="transmembrane region" description="Helical" evidence="11">
    <location>
        <begin position="12"/>
        <end position="31"/>
    </location>
</feature>
<dbReference type="Gene3D" id="3.30.565.10">
    <property type="entry name" value="Histidine kinase-like ATPase, C-terminal domain"/>
    <property type="match status" value="1"/>
</dbReference>
<dbReference type="InterPro" id="IPR004358">
    <property type="entry name" value="Sig_transdc_His_kin-like_C"/>
</dbReference>
<evidence type="ECO:0000256" key="10">
    <source>
        <dbReference type="ARBA" id="ARBA00023136"/>
    </source>
</evidence>
<evidence type="ECO:0000259" key="12">
    <source>
        <dbReference type="PROSITE" id="PS50109"/>
    </source>
</evidence>
<dbReference type="InterPro" id="IPR003594">
    <property type="entry name" value="HATPase_dom"/>
</dbReference>
<dbReference type="GO" id="GO:0005886">
    <property type="term" value="C:plasma membrane"/>
    <property type="evidence" value="ECO:0007669"/>
    <property type="project" value="UniProtKB-SubCell"/>
</dbReference>
<name>A0A4Z0YCI4_9FIRM</name>
<evidence type="ECO:0000256" key="5">
    <source>
        <dbReference type="ARBA" id="ARBA00022679"/>
    </source>
</evidence>
<dbReference type="InterPro" id="IPR005467">
    <property type="entry name" value="His_kinase_dom"/>
</dbReference>
<dbReference type="EC" id="2.7.13.3" evidence="3"/>
<comment type="subcellular location">
    <subcellularLocation>
        <location evidence="2">Cell membrane</location>
        <topology evidence="2">Multi-pass membrane protein</topology>
    </subcellularLocation>
</comment>
<dbReference type="Pfam" id="PF02518">
    <property type="entry name" value="HATPase_c"/>
    <property type="match status" value="1"/>
</dbReference>
<accession>A0A4Z0YCI4</accession>
<dbReference type="PROSITE" id="PS50109">
    <property type="entry name" value="HIS_KIN"/>
    <property type="match status" value="1"/>
</dbReference>
<keyword evidence="14" id="KW-1185">Reference proteome</keyword>
<dbReference type="Proteomes" id="UP000297714">
    <property type="component" value="Unassembled WGS sequence"/>
</dbReference>
<keyword evidence="5 13" id="KW-0808">Transferase</keyword>
<dbReference type="OrthoDB" id="9780487at2"/>
<dbReference type="GO" id="GO:0000155">
    <property type="term" value="F:phosphorelay sensor kinase activity"/>
    <property type="evidence" value="ECO:0007669"/>
    <property type="project" value="TreeGrafter"/>
</dbReference>
<gene>
    <name evidence="13" type="primary">graS</name>
    <name evidence="13" type="ORF">CAGA_00490</name>
</gene>
<evidence type="ECO:0000256" key="8">
    <source>
        <dbReference type="ARBA" id="ARBA00022989"/>
    </source>
</evidence>
<comment type="caution">
    <text evidence="13">The sequence shown here is derived from an EMBL/GenBank/DDBJ whole genome shotgun (WGS) entry which is preliminary data.</text>
</comment>
<feature type="transmembrane region" description="Helical" evidence="11">
    <location>
        <begin position="37"/>
        <end position="58"/>
    </location>
</feature>